<keyword evidence="2" id="KW-1185">Reference proteome</keyword>
<sequence>MFNGIENELSNGEPWSFGQYSQLPPDIQLLVEQEHIQRDIWELPCPQSKCHRISKLQFKKRISALKLRLF</sequence>
<protein>
    <recommendedName>
        <fullName evidence="3">Transposase</fullName>
    </recommendedName>
</protein>
<evidence type="ECO:0000313" key="1">
    <source>
        <dbReference type="EMBL" id="MBD2200576.1"/>
    </source>
</evidence>
<accession>A0ABR8APG2</accession>
<evidence type="ECO:0008006" key="3">
    <source>
        <dbReference type="Google" id="ProtNLM"/>
    </source>
</evidence>
<dbReference type="RefSeq" id="WP_190551616.1">
    <property type="nucleotide sequence ID" value="NZ_CAWPNO010000136.1"/>
</dbReference>
<dbReference type="Proteomes" id="UP000658514">
    <property type="component" value="Unassembled WGS sequence"/>
</dbReference>
<comment type="caution">
    <text evidence="1">The sequence shown here is derived from an EMBL/GenBank/DDBJ whole genome shotgun (WGS) entry which is preliminary data.</text>
</comment>
<gene>
    <name evidence="1" type="ORF">H6G24_34865</name>
</gene>
<evidence type="ECO:0000313" key="2">
    <source>
        <dbReference type="Proteomes" id="UP000658514"/>
    </source>
</evidence>
<proteinExistence type="predicted"/>
<organism evidence="1 2">
    <name type="scientific">Calothrix parietina FACHB-288</name>
    <dbReference type="NCBI Taxonomy" id="2692896"/>
    <lineage>
        <taxon>Bacteria</taxon>
        <taxon>Bacillati</taxon>
        <taxon>Cyanobacteriota</taxon>
        <taxon>Cyanophyceae</taxon>
        <taxon>Nostocales</taxon>
        <taxon>Calotrichaceae</taxon>
        <taxon>Calothrix</taxon>
    </lineage>
</organism>
<dbReference type="EMBL" id="JACJQH010000097">
    <property type="protein sequence ID" value="MBD2200576.1"/>
    <property type="molecule type" value="Genomic_DNA"/>
</dbReference>
<reference evidence="1 2" key="1">
    <citation type="journal article" date="2020" name="ISME J.">
        <title>Comparative genomics reveals insights into cyanobacterial evolution and habitat adaptation.</title>
        <authorList>
            <person name="Chen M.Y."/>
            <person name="Teng W.K."/>
            <person name="Zhao L."/>
            <person name="Hu C.X."/>
            <person name="Zhou Y.K."/>
            <person name="Han B.P."/>
            <person name="Song L.R."/>
            <person name="Shu W.S."/>
        </authorList>
    </citation>
    <scope>NUCLEOTIDE SEQUENCE [LARGE SCALE GENOMIC DNA]</scope>
    <source>
        <strain evidence="1 2">FACHB-288</strain>
    </source>
</reference>
<name>A0ABR8APG2_9CYAN</name>